<dbReference type="GO" id="GO:0004672">
    <property type="term" value="F:protein kinase activity"/>
    <property type="evidence" value="ECO:0007669"/>
    <property type="project" value="InterPro"/>
</dbReference>
<evidence type="ECO:0000313" key="4">
    <source>
        <dbReference type="EMBL" id="CAD7634485.1"/>
    </source>
</evidence>
<dbReference type="EMBL" id="OC869331">
    <property type="protein sequence ID" value="CAD7634485.1"/>
    <property type="molecule type" value="Genomic_DNA"/>
</dbReference>
<dbReference type="Gene3D" id="2.130.10.30">
    <property type="entry name" value="Regulator of chromosome condensation 1/beta-lactamase-inhibitor protein II"/>
    <property type="match status" value="1"/>
</dbReference>
<feature type="region of interest" description="Disordered" evidence="2">
    <location>
        <begin position="41"/>
        <end position="68"/>
    </location>
</feature>
<name>A0A7R9L3K3_9ACAR</name>
<dbReference type="InterPro" id="IPR011009">
    <property type="entry name" value="Kinase-like_dom_sf"/>
</dbReference>
<dbReference type="Gene3D" id="1.10.510.10">
    <property type="entry name" value="Transferase(Phosphotransferase) domain 1"/>
    <property type="match status" value="1"/>
</dbReference>
<accession>A0A7R9L3K3</accession>
<protein>
    <recommendedName>
        <fullName evidence="3">Protein kinase domain-containing protein</fullName>
    </recommendedName>
</protein>
<dbReference type="SUPFAM" id="SSF56112">
    <property type="entry name" value="Protein kinase-like (PK-like)"/>
    <property type="match status" value="1"/>
</dbReference>
<dbReference type="InterPro" id="IPR000719">
    <property type="entry name" value="Prot_kinase_dom"/>
</dbReference>
<sequence>WLRPQRALGSSPDSGSIGSHHGASPDPQVSANLARSRQLLDTPVGSRSVHDRGISSYGGPGGAEPVPYTRRLTRNDRIFFNRDLAANAILLWELLMANIIHKLCNTYPYLPVGRPDTTQLGGPSDAGDELHAAVAKGQVEQVLAVGRTRGQYGVIVAILPDKLAVDYIQRVSIESNDPTYYKNVLFVTTDDRVYGLGTNSEGVLGLGHNRPIDTPEEVPELTITLASDGRVFQWDYNPKNRQKPIIIQFPVEYRVVDIISGYDNSYGITSNGRANNTIQNYETGREIKGIDMYEILDTLGSGGFGHLCDFGLSKEVDVLSDNYKPSTAENTAEFKDNVNYMAPEGQTTEYNHLIDVYSLALIGAKIFGFDSDDIRDGV</sequence>
<dbReference type="PROSITE" id="PS50011">
    <property type="entry name" value="PROTEIN_KINASE_DOM"/>
    <property type="match status" value="1"/>
</dbReference>
<dbReference type="SUPFAM" id="SSF50985">
    <property type="entry name" value="RCC1/BLIP-II"/>
    <property type="match status" value="1"/>
</dbReference>
<dbReference type="AlphaFoldDB" id="A0A7R9L3K3"/>
<dbReference type="PROSITE" id="PS50012">
    <property type="entry name" value="RCC1_3"/>
    <property type="match status" value="1"/>
</dbReference>
<dbReference type="Proteomes" id="UP000759131">
    <property type="component" value="Unassembled WGS sequence"/>
</dbReference>
<evidence type="ECO:0000313" key="5">
    <source>
        <dbReference type="Proteomes" id="UP000759131"/>
    </source>
</evidence>
<dbReference type="InterPro" id="IPR000408">
    <property type="entry name" value="Reg_chr_condens"/>
</dbReference>
<feature type="region of interest" description="Disordered" evidence="2">
    <location>
        <begin position="1"/>
        <end position="29"/>
    </location>
</feature>
<gene>
    <name evidence="4" type="ORF">OSB1V03_LOCUS14881</name>
</gene>
<feature type="domain" description="Protein kinase" evidence="3">
    <location>
        <begin position="128"/>
        <end position="378"/>
    </location>
</feature>
<reference evidence="4" key="1">
    <citation type="submission" date="2020-11" db="EMBL/GenBank/DDBJ databases">
        <authorList>
            <person name="Tran Van P."/>
        </authorList>
    </citation>
    <scope>NUCLEOTIDE SEQUENCE</scope>
</reference>
<dbReference type="GO" id="GO:0005524">
    <property type="term" value="F:ATP binding"/>
    <property type="evidence" value="ECO:0007669"/>
    <property type="project" value="InterPro"/>
</dbReference>
<feature type="non-terminal residue" evidence="4">
    <location>
        <position position="1"/>
    </location>
</feature>
<evidence type="ECO:0000256" key="2">
    <source>
        <dbReference type="SAM" id="MobiDB-lite"/>
    </source>
</evidence>
<evidence type="ECO:0000259" key="3">
    <source>
        <dbReference type="PROSITE" id="PS50011"/>
    </source>
</evidence>
<keyword evidence="5" id="KW-1185">Reference proteome</keyword>
<dbReference type="InterPro" id="IPR009091">
    <property type="entry name" value="RCC1/BLIP-II"/>
</dbReference>
<proteinExistence type="predicted"/>
<organism evidence="4">
    <name type="scientific">Medioppia subpectinata</name>
    <dbReference type="NCBI Taxonomy" id="1979941"/>
    <lineage>
        <taxon>Eukaryota</taxon>
        <taxon>Metazoa</taxon>
        <taxon>Ecdysozoa</taxon>
        <taxon>Arthropoda</taxon>
        <taxon>Chelicerata</taxon>
        <taxon>Arachnida</taxon>
        <taxon>Acari</taxon>
        <taxon>Acariformes</taxon>
        <taxon>Sarcoptiformes</taxon>
        <taxon>Oribatida</taxon>
        <taxon>Brachypylina</taxon>
        <taxon>Oppioidea</taxon>
        <taxon>Oppiidae</taxon>
        <taxon>Medioppia</taxon>
    </lineage>
</organism>
<feature type="non-terminal residue" evidence="4">
    <location>
        <position position="378"/>
    </location>
</feature>
<feature type="repeat" description="RCC1" evidence="1">
    <location>
        <begin position="191"/>
        <end position="271"/>
    </location>
</feature>
<dbReference type="EMBL" id="CAJPIZ010014756">
    <property type="protein sequence ID" value="CAG2114915.1"/>
    <property type="molecule type" value="Genomic_DNA"/>
</dbReference>
<evidence type="ECO:0000256" key="1">
    <source>
        <dbReference type="PROSITE-ProRule" id="PRU00235"/>
    </source>
</evidence>